<protein>
    <recommendedName>
        <fullName evidence="3">DUF674 domain-containing protein</fullName>
    </recommendedName>
</protein>
<proteinExistence type="predicted"/>
<dbReference type="Pfam" id="PF05056">
    <property type="entry name" value="DUF674"/>
    <property type="match status" value="1"/>
</dbReference>
<keyword evidence="2" id="KW-1185">Reference proteome</keyword>
<dbReference type="Proteomes" id="UP000323000">
    <property type="component" value="Chromosome 12"/>
</dbReference>
<organism evidence="1 2">
    <name type="scientific">Acer yangbiense</name>
    <dbReference type="NCBI Taxonomy" id="1000413"/>
    <lineage>
        <taxon>Eukaryota</taxon>
        <taxon>Viridiplantae</taxon>
        <taxon>Streptophyta</taxon>
        <taxon>Embryophyta</taxon>
        <taxon>Tracheophyta</taxon>
        <taxon>Spermatophyta</taxon>
        <taxon>Magnoliopsida</taxon>
        <taxon>eudicotyledons</taxon>
        <taxon>Gunneridae</taxon>
        <taxon>Pentapetalae</taxon>
        <taxon>rosids</taxon>
        <taxon>malvids</taxon>
        <taxon>Sapindales</taxon>
        <taxon>Sapindaceae</taxon>
        <taxon>Hippocastanoideae</taxon>
        <taxon>Acereae</taxon>
        <taxon>Acer</taxon>
    </lineage>
</organism>
<dbReference type="PANTHER" id="PTHR33103:SF19">
    <property type="entry name" value="OS09G0544700 PROTEIN"/>
    <property type="match status" value="1"/>
</dbReference>
<evidence type="ECO:0000313" key="2">
    <source>
        <dbReference type="Proteomes" id="UP000323000"/>
    </source>
</evidence>
<gene>
    <name evidence="1" type="ORF">EZV62_025570</name>
</gene>
<comment type="caution">
    <text evidence="1">The sequence shown here is derived from an EMBL/GenBank/DDBJ whole genome shotgun (WGS) entry which is preliminary data.</text>
</comment>
<evidence type="ECO:0000313" key="1">
    <source>
        <dbReference type="EMBL" id="TXG49695.1"/>
    </source>
</evidence>
<dbReference type="InterPro" id="IPR007750">
    <property type="entry name" value="DUF674"/>
</dbReference>
<dbReference type="PANTHER" id="PTHR33103">
    <property type="entry name" value="OS01G0153900 PROTEIN"/>
    <property type="match status" value="1"/>
</dbReference>
<dbReference type="AlphaFoldDB" id="A0A5C7GYW9"/>
<name>A0A5C7GYW9_9ROSI</name>
<accession>A0A5C7GYW9</accession>
<reference evidence="2" key="1">
    <citation type="journal article" date="2019" name="Gigascience">
        <title>De novo genome assembly of the endangered Acer yangbiense, a plant species with extremely small populations endemic to Yunnan Province, China.</title>
        <authorList>
            <person name="Yang J."/>
            <person name="Wariss H.M."/>
            <person name="Tao L."/>
            <person name="Zhang R."/>
            <person name="Yun Q."/>
            <person name="Hollingsworth P."/>
            <person name="Dao Z."/>
            <person name="Luo G."/>
            <person name="Guo H."/>
            <person name="Ma Y."/>
            <person name="Sun W."/>
        </authorList>
    </citation>
    <scope>NUCLEOTIDE SEQUENCE [LARGE SCALE GENOMIC DNA]</scope>
    <source>
        <strain evidence="2">cv. Malutang</strain>
    </source>
</reference>
<sequence>MATASTVKLKLLIDKKGNKVLFAEASKDFVDFLFYLLSLPVGTVVKLLKQKSLVGALGKLYESIENLNESYIQPNQNKNTLLNPTNPLFATEVPLLLTDNQESNTRKVYLCPRNYQHVADIPNVACPHCKVVMNIETSIVKSVAANTGAVADGGFVKGVVTYMVMDDLEVKPVSTITSITMLNKFNVKDVGALEERVVEIGINEGLKLLKASLECKNVLTGVFLGNKL</sequence>
<dbReference type="EMBL" id="VAHF01000012">
    <property type="protein sequence ID" value="TXG49695.1"/>
    <property type="molecule type" value="Genomic_DNA"/>
</dbReference>
<evidence type="ECO:0008006" key="3">
    <source>
        <dbReference type="Google" id="ProtNLM"/>
    </source>
</evidence>
<dbReference type="OrthoDB" id="2014278at2759"/>